<dbReference type="InterPro" id="IPR030378">
    <property type="entry name" value="G_CP_dom"/>
</dbReference>
<dbReference type="SUPFAM" id="SSF52540">
    <property type="entry name" value="P-loop containing nucleoside triphosphate hydrolases"/>
    <property type="match status" value="1"/>
</dbReference>
<dbReference type="NCBIfam" id="TIGR03597">
    <property type="entry name" value="GTPase_YqeH"/>
    <property type="match status" value="1"/>
</dbReference>
<dbReference type="EMBL" id="CP009288">
    <property type="protein sequence ID" value="AIQ11986.1"/>
    <property type="molecule type" value="Genomic_DNA"/>
</dbReference>
<feature type="domain" description="CP-type G" evidence="1">
    <location>
        <begin position="66"/>
        <end position="229"/>
    </location>
</feature>
<evidence type="ECO:0000313" key="2">
    <source>
        <dbReference type="EMBL" id="AIQ11986.1"/>
    </source>
</evidence>
<dbReference type="InterPro" id="IPR027417">
    <property type="entry name" value="P-loop_NTPase"/>
</dbReference>
<dbReference type="OrthoDB" id="9773841at2"/>
<evidence type="ECO:0000313" key="3">
    <source>
        <dbReference type="Proteomes" id="UP000029409"/>
    </source>
</evidence>
<reference evidence="2 3" key="1">
    <citation type="submission" date="2014-08" db="EMBL/GenBank/DDBJ databases">
        <title>Comparative genomics of the Paenibacillus odorifer group.</title>
        <authorList>
            <person name="den Bakker H.C."/>
            <person name="Tsai Y.-C."/>
            <person name="Martin N."/>
            <person name="Korlach J."/>
            <person name="Wiedmann M."/>
        </authorList>
    </citation>
    <scope>NUCLEOTIDE SEQUENCE [LARGE SCALE GENOMIC DNA]</scope>
    <source>
        <strain evidence="2 3">DSM 1735</strain>
    </source>
</reference>
<dbReference type="CDD" id="cd01855">
    <property type="entry name" value="YqeH"/>
    <property type="match status" value="1"/>
</dbReference>
<proteinExistence type="predicted"/>
<dbReference type="PROSITE" id="PS51721">
    <property type="entry name" value="G_CP"/>
    <property type="match status" value="1"/>
</dbReference>
<dbReference type="InterPro" id="IPR006073">
    <property type="entry name" value="GTP-bd"/>
</dbReference>
<dbReference type="GO" id="GO:0005525">
    <property type="term" value="F:GTP binding"/>
    <property type="evidence" value="ECO:0007669"/>
    <property type="project" value="InterPro"/>
</dbReference>
<keyword evidence="3" id="KW-1185">Reference proteome</keyword>
<sequence length="375" mass="42070">MNEQTERQRPISCSGCGIKLQTVHRDQPGYMPEAAYDRDPVICQRCFRIKNYNEVSSVSVDQDEFLRLLSGIGEKNALVVHIVDLFDFEGSLISGLQRFVGSNPVILAVNKCDLLPKVTNWNKLRNWVQQRSKELGLRTAEIVLCSAKRGQGFDRLLDSVSSLRGRRDVYVVGATNVGKSTLINRLISDYSDLEQELTTSRYPGTTLDSVKIPLDDGHYIIDTPGIVYPWRYSELVERQDLDAVMPAKPLKPAVYQLNSGQTLFFGGLGRFDFVQGEHQSFTCFISGSLKIHRTKLERADDLYRNHRGEMLSPPASGDVDKLPAWQRHEFRIARGSHSDVFISGLGWIKLNGTEGAVVAVHVPRGVKVLVRPSLI</sequence>
<dbReference type="InterPro" id="IPR048422">
    <property type="entry name" value="NOA1/YqeH-like_C"/>
</dbReference>
<dbReference type="InterPro" id="IPR050896">
    <property type="entry name" value="Mito_lipid_metab_GTPase"/>
</dbReference>
<dbReference type="eggNOG" id="COG1161">
    <property type="taxonomic scope" value="Bacteria"/>
</dbReference>
<dbReference type="Pfam" id="PF01926">
    <property type="entry name" value="MMR_HSR1"/>
    <property type="match status" value="1"/>
</dbReference>
<name>A0A089HJ60_PAEDU</name>
<dbReference type="PANTHER" id="PTHR46434">
    <property type="entry name" value="GENETIC INTERACTOR OF PROHIBITINS 3, MITOCHONDRIAL"/>
    <property type="match status" value="1"/>
</dbReference>
<dbReference type="Proteomes" id="UP000029409">
    <property type="component" value="Chromosome"/>
</dbReference>
<organism evidence="2 3">
    <name type="scientific">Paenibacillus durus</name>
    <name type="common">Paenibacillus azotofixans</name>
    <dbReference type="NCBI Taxonomy" id="44251"/>
    <lineage>
        <taxon>Bacteria</taxon>
        <taxon>Bacillati</taxon>
        <taxon>Bacillota</taxon>
        <taxon>Bacilli</taxon>
        <taxon>Bacillales</taxon>
        <taxon>Paenibacillaceae</taxon>
        <taxon>Paenibacillus</taxon>
    </lineage>
</organism>
<dbReference type="RefSeq" id="WP_042205860.1">
    <property type="nucleotide sequence ID" value="NZ_CP009288.1"/>
</dbReference>
<protein>
    <submittedName>
        <fullName evidence="2">GTPase</fullName>
    </submittedName>
</protein>
<dbReference type="KEGG" id="pdu:PDUR_08615"/>
<dbReference type="InterPro" id="IPR019988">
    <property type="entry name" value="GTP-bd_ribosome_bgen_YqeH"/>
</dbReference>
<dbReference type="Gene3D" id="3.40.50.300">
    <property type="entry name" value="P-loop containing nucleotide triphosphate hydrolases"/>
    <property type="match status" value="1"/>
</dbReference>
<accession>A0A089HJ60</accession>
<gene>
    <name evidence="2" type="ORF">PDUR_08615</name>
</gene>
<evidence type="ECO:0000259" key="1">
    <source>
        <dbReference type="PROSITE" id="PS51721"/>
    </source>
</evidence>
<dbReference type="STRING" id="44251.PDUR_08615"/>
<dbReference type="PANTHER" id="PTHR46434:SF1">
    <property type="entry name" value="GENETIC INTERACTOR OF PROHIBITINS 3, MITOCHONDRIAL"/>
    <property type="match status" value="1"/>
</dbReference>
<dbReference type="AlphaFoldDB" id="A0A089HJ60"/>
<dbReference type="Pfam" id="PF21516">
    <property type="entry name" value="YqeH-like_C"/>
    <property type="match status" value="1"/>
</dbReference>